<reference evidence="1" key="1">
    <citation type="submission" date="2022-12" db="EMBL/GenBank/DDBJ databases">
        <title>Chromosome-level genome assembly of the bean flower thrips Megalurothrips usitatus.</title>
        <authorList>
            <person name="Ma L."/>
            <person name="Liu Q."/>
            <person name="Li H."/>
            <person name="Cai W."/>
        </authorList>
    </citation>
    <scope>NUCLEOTIDE SEQUENCE</scope>
    <source>
        <strain evidence="1">Cailab_2022a</strain>
    </source>
</reference>
<dbReference type="AlphaFoldDB" id="A0AAV7X6M8"/>
<comment type="caution">
    <text evidence="1">The sequence shown here is derived from an EMBL/GenBank/DDBJ whole genome shotgun (WGS) entry which is preliminary data.</text>
</comment>
<dbReference type="EMBL" id="JAPTSV010000014">
    <property type="protein sequence ID" value="KAJ1520685.1"/>
    <property type="molecule type" value="Genomic_DNA"/>
</dbReference>
<keyword evidence="2" id="KW-1185">Reference proteome</keyword>
<dbReference type="Proteomes" id="UP001075354">
    <property type="component" value="Chromosome 14"/>
</dbReference>
<accession>A0AAV7X6M8</accession>
<evidence type="ECO:0000313" key="1">
    <source>
        <dbReference type="EMBL" id="KAJ1520685.1"/>
    </source>
</evidence>
<protein>
    <submittedName>
        <fullName evidence="1">Uncharacterized protein</fullName>
    </submittedName>
</protein>
<proteinExistence type="predicted"/>
<name>A0AAV7X6M8_9NEOP</name>
<evidence type="ECO:0000313" key="2">
    <source>
        <dbReference type="Proteomes" id="UP001075354"/>
    </source>
</evidence>
<organism evidence="1 2">
    <name type="scientific">Megalurothrips usitatus</name>
    <name type="common">bean blossom thrips</name>
    <dbReference type="NCBI Taxonomy" id="439358"/>
    <lineage>
        <taxon>Eukaryota</taxon>
        <taxon>Metazoa</taxon>
        <taxon>Ecdysozoa</taxon>
        <taxon>Arthropoda</taxon>
        <taxon>Hexapoda</taxon>
        <taxon>Insecta</taxon>
        <taxon>Pterygota</taxon>
        <taxon>Neoptera</taxon>
        <taxon>Paraneoptera</taxon>
        <taxon>Thysanoptera</taxon>
        <taxon>Terebrantia</taxon>
        <taxon>Thripoidea</taxon>
        <taxon>Thripidae</taxon>
        <taxon>Megalurothrips</taxon>
    </lineage>
</organism>
<sequence>MATGAIGRRRGTEHVLPNNSMEEELRSLLAPWLNHSYKSSPSGPGFIVSDISSHEEHAEWLGWLCCHTDFKACPDSALELLQLYPIPKQGGFCTDLITSFECTLELLQLYSIPKQGGFWCIAFAYICLDAFNTDLITSFECTLELLQLYPIPKQGGFWCIAFAYICFDAFK</sequence>
<gene>
    <name evidence="1" type="ORF">ONE63_003789</name>
</gene>